<sequence>MDLVEKKWLFLGVWIVASAAIVKTVMETKNESTLLVVGNFGDGAYEKLILPSFLILLYIFTGNSLELNRIFACGGRKQVFGELLRRVIFTTLLYVFCYAFIVFAVVAIKYGASSLFFSLLFKVTFTLLSFLFFMGISFVILVLVTKYFIFSMIVLVAIPFVDQTIDVYFNRTFIVSKAFWDGESPLFWQDATLNAIYFVGLSILVLVLLEGIIKQKSFY</sequence>
<feature type="transmembrane region" description="Helical" evidence="1">
    <location>
        <begin position="195"/>
        <end position="213"/>
    </location>
</feature>
<dbReference type="EMBL" id="JAARRM010000002">
    <property type="protein sequence ID" value="MBC1521594.1"/>
    <property type="molecule type" value="Genomic_DNA"/>
</dbReference>
<feature type="transmembrane region" description="Helical" evidence="1">
    <location>
        <begin position="87"/>
        <end position="108"/>
    </location>
</feature>
<comment type="caution">
    <text evidence="2">The sequence shown here is derived from an EMBL/GenBank/DDBJ whole genome shotgun (WGS) entry which is preliminary data.</text>
</comment>
<keyword evidence="1" id="KW-0472">Membrane</keyword>
<evidence type="ECO:0000313" key="3">
    <source>
        <dbReference type="Proteomes" id="UP000559885"/>
    </source>
</evidence>
<evidence type="ECO:0000256" key="1">
    <source>
        <dbReference type="SAM" id="Phobius"/>
    </source>
</evidence>
<protein>
    <submittedName>
        <fullName evidence="2">Uncharacterized protein</fullName>
    </submittedName>
</protein>
<dbReference type="AlphaFoldDB" id="A0A841ZQI0"/>
<name>A0A841ZQI0_9LIST</name>
<feature type="transmembrane region" description="Helical" evidence="1">
    <location>
        <begin position="140"/>
        <end position="161"/>
    </location>
</feature>
<dbReference type="RefSeq" id="WP_185373608.1">
    <property type="nucleotide sequence ID" value="NZ_JAARRM010000002.1"/>
</dbReference>
<feature type="transmembrane region" description="Helical" evidence="1">
    <location>
        <begin position="48"/>
        <end position="67"/>
    </location>
</feature>
<keyword evidence="1" id="KW-1133">Transmembrane helix</keyword>
<accession>A0A841ZQI0</accession>
<dbReference type="Proteomes" id="UP000559885">
    <property type="component" value="Unassembled WGS sequence"/>
</dbReference>
<organism evidence="2 3">
    <name type="scientific">Listeria aquatica</name>
    <dbReference type="NCBI Taxonomy" id="1494960"/>
    <lineage>
        <taxon>Bacteria</taxon>
        <taxon>Bacillati</taxon>
        <taxon>Bacillota</taxon>
        <taxon>Bacilli</taxon>
        <taxon>Bacillales</taxon>
        <taxon>Listeriaceae</taxon>
        <taxon>Listeria</taxon>
    </lineage>
</organism>
<evidence type="ECO:0000313" key="2">
    <source>
        <dbReference type="EMBL" id="MBC1521594.1"/>
    </source>
</evidence>
<reference evidence="2 3" key="1">
    <citation type="submission" date="2020-03" db="EMBL/GenBank/DDBJ databases">
        <title>Soil Listeria distribution.</title>
        <authorList>
            <person name="Liao J."/>
            <person name="Wiedmann M."/>
        </authorList>
    </citation>
    <scope>NUCLEOTIDE SEQUENCE [LARGE SCALE GENOMIC DNA]</scope>
    <source>
        <strain evidence="2 3">FSL L7-1507</strain>
    </source>
</reference>
<gene>
    <name evidence="2" type="ORF">HB912_08035</name>
</gene>
<keyword evidence="1" id="KW-0812">Transmembrane</keyword>
<proteinExistence type="predicted"/>